<dbReference type="RefSeq" id="XP_034256787.1">
    <property type="nucleotide sequence ID" value="XM_034400896.1"/>
</dbReference>
<dbReference type="AlphaFoldDB" id="A0A6P9AEP9"/>
<accession>A0A6P9AEP9</accession>
<dbReference type="InParanoid" id="A0A6P9AEP9"/>
<dbReference type="InterPro" id="IPR010512">
    <property type="entry name" value="DUF1091"/>
</dbReference>
<dbReference type="Pfam" id="PF06477">
    <property type="entry name" value="DUF1091"/>
    <property type="match status" value="1"/>
</dbReference>
<name>A0A6P9AEP9_THRPL</name>
<dbReference type="KEGG" id="tpal:117654316"/>
<evidence type="ECO:0000313" key="1">
    <source>
        <dbReference type="Proteomes" id="UP000515158"/>
    </source>
</evidence>
<proteinExistence type="predicted"/>
<reference evidence="2" key="1">
    <citation type="submission" date="2025-08" db="UniProtKB">
        <authorList>
            <consortium name="RefSeq"/>
        </authorList>
    </citation>
    <scope>IDENTIFICATION</scope>
    <source>
        <tissue evidence="2">Total insect</tissue>
    </source>
</reference>
<keyword evidence="1" id="KW-1185">Reference proteome</keyword>
<protein>
    <submittedName>
        <fullName evidence="2">Uncharacterized protein LOC117654316</fullName>
    </submittedName>
</protein>
<dbReference type="GeneID" id="117654316"/>
<evidence type="ECO:0000313" key="2">
    <source>
        <dbReference type="RefSeq" id="XP_034256787.1"/>
    </source>
</evidence>
<dbReference type="Proteomes" id="UP000515158">
    <property type="component" value="Unplaced"/>
</dbReference>
<sequence>MIDTSLYEMHQKRYIQSFIKYRTNLCDYLRKENRPIFRSFKTYYKYPSSCPLVGYYKYDNRRFEDLQPPILPGPDTWKIVIHATSEGKSLMKETVTFHIERLKSKGGH</sequence>
<gene>
    <name evidence="2" type="primary">LOC117654316</name>
</gene>
<organism evidence="2">
    <name type="scientific">Thrips palmi</name>
    <name type="common">Melon thrips</name>
    <dbReference type="NCBI Taxonomy" id="161013"/>
    <lineage>
        <taxon>Eukaryota</taxon>
        <taxon>Metazoa</taxon>
        <taxon>Ecdysozoa</taxon>
        <taxon>Arthropoda</taxon>
        <taxon>Hexapoda</taxon>
        <taxon>Insecta</taxon>
        <taxon>Pterygota</taxon>
        <taxon>Neoptera</taxon>
        <taxon>Paraneoptera</taxon>
        <taxon>Thysanoptera</taxon>
        <taxon>Terebrantia</taxon>
        <taxon>Thripoidea</taxon>
        <taxon>Thripidae</taxon>
        <taxon>Thrips</taxon>
    </lineage>
</organism>